<dbReference type="Gene3D" id="3.40.50.300">
    <property type="entry name" value="P-loop containing nucleotide triphosphate hydrolases"/>
    <property type="match status" value="1"/>
</dbReference>
<dbReference type="GO" id="GO:0005524">
    <property type="term" value="F:ATP binding"/>
    <property type="evidence" value="ECO:0007669"/>
    <property type="project" value="UniProtKB-KW"/>
</dbReference>
<proteinExistence type="inferred from homology"/>
<dbReference type="Proteomes" id="UP000006851">
    <property type="component" value="Chromosome"/>
</dbReference>
<dbReference type="InterPro" id="IPR003439">
    <property type="entry name" value="ABC_transporter-like_ATP-bd"/>
</dbReference>
<organism evidence="6 7">
    <name type="scientific">Coriobacterium glomerans (strain ATCC 49209 / DSM 20642 / JCM 10262 / PW2)</name>
    <dbReference type="NCBI Taxonomy" id="700015"/>
    <lineage>
        <taxon>Bacteria</taxon>
        <taxon>Bacillati</taxon>
        <taxon>Actinomycetota</taxon>
        <taxon>Coriobacteriia</taxon>
        <taxon>Coriobacteriales</taxon>
        <taxon>Coriobacteriaceae</taxon>
        <taxon>Coriobacterium</taxon>
    </lineage>
</organism>
<dbReference type="RefSeq" id="WP_013708259.1">
    <property type="nucleotide sequence ID" value="NC_015389.1"/>
</dbReference>
<dbReference type="SUPFAM" id="SSF52540">
    <property type="entry name" value="P-loop containing nucleoside triphosphate hydrolases"/>
    <property type="match status" value="1"/>
</dbReference>
<dbReference type="KEGG" id="cgo:Corgl_0398"/>
<comment type="similarity">
    <text evidence="1">Belongs to the ABC transporter superfamily.</text>
</comment>
<reference evidence="7" key="1">
    <citation type="journal article" date="2013" name="Stand. Genomic Sci.">
        <title>Complete genome sequence of Coriobacterium glomerans type strain (PW2(T)) from the midgut of Pyrrhocoris apterus L. (red soldier bug).</title>
        <authorList>
            <person name="Stackebrandt E."/>
            <person name="Zeytun A."/>
            <person name="Lapidus A."/>
            <person name="Nolan M."/>
            <person name="Lucas S."/>
            <person name="Hammon N."/>
            <person name="Deshpande S."/>
            <person name="Cheng J.F."/>
            <person name="Tapia R."/>
            <person name="Goodwin L.A."/>
            <person name="Pitluck S."/>
            <person name="Liolios K."/>
            <person name="Pagani I."/>
            <person name="Ivanova N."/>
            <person name="Mavromatis K."/>
            <person name="Mikhailova N."/>
            <person name="Huntemann M."/>
            <person name="Pati A."/>
            <person name="Chen A."/>
            <person name="Palaniappan K."/>
            <person name="Chang Y.J."/>
            <person name="Land M."/>
            <person name="Hauser L."/>
            <person name="Rohde M."/>
            <person name="Pukall R."/>
            <person name="Goker M."/>
            <person name="Detter J.C."/>
            <person name="Woyke T."/>
            <person name="Bristow J."/>
            <person name="Eisen J.A."/>
            <person name="Markowitz V."/>
            <person name="Hugenholtz P."/>
            <person name="Kyrpides N.C."/>
            <person name="Klenk H.P."/>
        </authorList>
    </citation>
    <scope>NUCLEOTIDE SEQUENCE</scope>
    <source>
        <strain evidence="7">ATCC 49209 / DSM 20642 / JCM 10262 / PW2</strain>
    </source>
</reference>
<keyword evidence="2" id="KW-0813">Transport</keyword>
<keyword evidence="3" id="KW-0547">Nucleotide-binding</keyword>
<evidence type="ECO:0000256" key="1">
    <source>
        <dbReference type="ARBA" id="ARBA00005417"/>
    </source>
</evidence>
<accession>F2NAI9</accession>
<keyword evidence="7" id="KW-1185">Reference proteome</keyword>
<gene>
    <name evidence="6" type="ordered locus">Corgl_0398</name>
</gene>
<dbReference type="HOGENOM" id="CLU_000604_1_2_11"/>
<protein>
    <submittedName>
        <fullName evidence="6">ABC transporter related protein</fullName>
    </submittedName>
</protein>
<evidence type="ECO:0000259" key="5">
    <source>
        <dbReference type="PROSITE" id="PS50893"/>
    </source>
</evidence>
<dbReference type="InterPro" id="IPR027417">
    <property type="entry name" value="P-loop_NTPase"/>
</dbReference>
<dbReference type="InterPro" id="IPR017871">
    <property type="entry name" value="ABC_transporter-like_CS"/>
</dbReference>
<dbReference type="PANTHER" id="PTHR43335:SF4">
    <property type="entry name" value="ABC TRANSPORTER, ATP-BINDING PROTEIN"/>
    <property type="match status" value="1"/>
</dbReference>
<name>F2NAI9_CORGP</name>
<dbReference type="GO" id="GO:0016887">
    <property type="term" value="F:ATP hydrolysis activity"/>
    <property type="evidence" value="ECO:0007669"/>
    <property type="project" value="InterPro"/>
</dbReference>
<dbReference type="OrthoDB" id="3177347at2"/>
<dbReference type="eggNOG" id="COG1131">
    <property type="taxonomic scope" value="Bacteria"/>
</dbReference>
<evidence type="ECO:0000256" key="2">
    <source>
        <dbReference type="ARBA" id="ARBA00022448"/>
    </source>
</evidence>
<dbReference type="STRING" id="700015.Corgl_0398"/>
<dbReference type="PROSITE" id="PS00211">
    <property type="entry name" value="ABC_TRANSPORTER_1"/>
    <property type="match status" value="1"/>
</dbReference>
<dbReference type="InterPro" id="IPR003593">
    <property type="entry name" value="AAA+_ATPase"/>
</dbReference>
<dbReference type="PROSITE" id="PS50893">
    <property type="entry name" value="ABC_TRANSPORTER_2"/>
    <property type="match status" value="1"/>
</dbReference>
<sequence>MLEMSCVSKTIKGVEVVRDVSLSAAPGRVVGLSGVNGSGKTMLMRMACGLIRPSAGEVAVDGKRLWRDIAFPPSVGLLIEGPAFLDNRSGTANLELLASIRRSVDAAGVRAAIARVGLDPQDRRRYRKYSLGMKQRLGIAAAIMEAPDLLVLDEPTNALDVAGVEMLKRIVAQERSRGACVLVSCHDAGVLREMSDEVIYLAEGAVERRETIAVRS</sequence>
<dbReference type="PANTHER" id="PTHR43335">
    <property type="entry name" value="ABC TRANSPORTER, ATP-BINDING PROTEIN"/>
    <property type="match status" value="1"/>
</dbReference>
<evidence type="ECO:0000256" key="3">
    <source>
        <dbReference type="ARBA" id="ARBA00022741"/>
    </source>
</evidence>
<dbReference type="Pfam" id="PF00005">
    <property type="entry name" value="ABC_tran"/>
    <property type="match status" value="1"/>
</dbReference>
<dbReference type="AlphaFoldDB" id="F2NAI9"/>
<feature type="domain" description="ABC transporter" evidence="5">
    <location>
        <begin position="2"/>
        <end position="216"/>
    </location>
</feature>
<evidence type="ECO:0000256" key="4">
    <source>
        <dbReference type="ARBA" id="ARBA00022840"/>
    </source>
</evidence>
<evidence type="ECO:0000313" key="6">
    <source>
        <dbReference type="EMBL" id="AEB06516.1"/>
    </source>
</evidence>
<evidence type="ECO:0000313" key="7">
    <source>
        <dbReference type="Proteomes" id="UP000006851"/>
    </source>
</evidence>
<keyword evidence="4" id="KW-0067">ATP-binding</keyword>
<dbReference type="EMBL" id="CP002628">
    <property type="protein sequence ID" value="AEB06516.1"/>
    <property type="molecule type" value="Genomic_DNA"/>
</dbReference>
<dbReference type="SMART" id="SM00382">
    <property type="entry name" value="AAA"/>
    <property type="match status" value="1"/>
</dbReference>